<dbReference type="InterPro" id="IPR016169">
    <property type="entry name" value="FAD-bd_PCMH_sub2"/>
</dbReference>
<evidence type="ECO:0000313" key="3">
    <source>
        <dbReference type="EMBL" id="TNC43249.1"/>
    </source>
</evidence>
<accession>A0A5C4MLI4</accession>
<dbReference type="PROSITE" id="PS51387">
    <property type="entry name" value="FAD_PCMH"/>
    <property type="match status" value="1"/>
</dbReference>
<sequence>MRAFDYVRPGDAQEAVRTVAGNPRARFLAGGTNLVDHLKLGVAAPEVLVDVSWLPMDRIEEYDDDRGAGLRIGTNVRNSDLAAHPSVRARFPVITRALVAGASGQLRHQATTGGNLLQRTRCVYFQDVTTPCNKRDPGSGCSAIGGYGRYNAILGTSEACVTTHPSDLAVALAAVDATVVVLGVEGERRVPLRELHRLPGHHPERDTVLDPADLVTAVEVPWSEVARCSTYRKVRDRASYAFALVSVGAALTVQDGVVDEVRIAWGGVAHKPWRAERAEALLRGRELTEESVSAAVEEELADAQTDEETAYKPAMLRRTTAWTLLALAEGRTR</sequence>
<dbReference type="Pfam" id="PF00941">
    <property type="entry name" value="FAD_binding_5"/>
    <property type="match status" value="1"/>
</dbReference>
<evidence type="ECO:0000313" key="5">
    <source>
        <dbReference type="Proteomes" id="UP000306740"/>
    </source>
</evidence>
<keyword evidence="1" id="KW-0560">Oxidoreductase</keyword>
<dbReference type="Gene3D" id="3.30.43.10">
    <property type="entry name" value="Uridine Diphospho-n-acetylenolpyruvylglucosamine Reductase, domain 2"/>
    <property type="match status" value="1"/>
</dbReference>
<name>A0A5C4MLI4_9ACTN</name>
<protein>
    <submittedName>
        <fullName evidence="3">Xanthine dehydrogenase family protein subunit M</fullName>
    </submittedName>
</protein>
<feature type="domain" description="FAD-binding PCMH-type" evidence="2">
    <location>
        <begin position="1"/>
        <end position="225"/>
    </location>
</feature>
<dbReference type="SMART" id="SM01092">
    <property type="entry name" value="CO_deh_flav_C"/>
    <property type="match status" value="1"/>
</dbReference>
<organism evidence="3 5">
    <name type="scientific">Mumia zhuanghuii</name>
    <dbReference type="NCBI Taxonomy" id="2585211"/>
    <lineage>
        <taxon>Bacteria</taxon>
        <taxon>Bacillati</taxon>
        <taxon>Actinomycetota</taxon>
        <taxon>Actinomycetes</taxon>
        <taxon>Propionibacteriales</taxon>
        <taxon>Nocardioidaceae</taxon>
        <taxon>Mumia</taxon>
    </lineage>
</organism>
<dbReference type="Gene3D" id="3.30.390.50">
    <property type="entry name" value="CO dehydrogenase flavoprotein, C-terminal domain"/>
    <property type="match status" value="1"/>
</dbReference>
<dbReference type="GO" id="GO:0071949">
    <property type="term" value="F:FAD binding"/>
    <property type="evidence" value="ECO:0007669"/>
    <property type="project" value="InterPro"/>
</dbReference>
<dbReference type="InterPro" id="IPR036683">
    <property type="entry name" value="CO_DH_flav_C_dom_sf"/>
</dbReference>
<dbReference type="InterPro" id="IPR036318">
    <property type="entry name" value="FAD-bd_PCMH-like_sf"/>
</dbReference>
<comment type="caution">
    <text evidence="3">The sequence shown here is derived from an EMBL/GenBank/DDBJ whole genome shotgun (WGS) entry which is preliminary data.</text>
</comment>
<dbReference type="InterPro" id="IPR016167">
    <property type="entry name" value="FAD-bd_PCMH_sub1"/>
</dbReference>
<dbReference type="GO" id="GO:0016491">
    <property type="term" value="F:oxidoreductase activity"/>
    <property type="evidence" value="ECO:0007669"/>
    <property type="project" value="UniProtKB-KW"/>
</dbReference>
<dbReference type="Proteomes" id="UP000306740">
    <property type="component" value="Unassembled WGS sequence"/>
</dbReference>
<dbReference type="RefSeq" id="WP_139105108.1">
    <property type="nucleotide sequence ID" value="NZ_VDFR01000009.1"/>
</dbReference>
<dbReference type="SUPFAM" id="SSF55447">
    <property type="entry name" value="CO dehydrogenase flavoprotein C-terminal domain-like"/>
    <property type="match status" value="1"/>
</dbReference>
<dbReference type="EMBL" id="VDFR01000009">
    <property type="protein sequence ID" value="TNC51283.1"/>
    <property type="molecule type" value="Genomic_DNA"/>
</dbReference>
<gene>
    <name evidence="4" type="ORF">FHE65_01905</name>
    <name evidence="3" type="ORF">FHE65_18485</name>
</gene>
<dbReference type="Pfam" id="PF03450">
    <property type="entry name" value="CO_deh_flav_C"/>
    <property type="match status" value="1"/>
</dbReference>
<dbReference type="OrthoDB" id="9814706at2"/>
<evidence type="ECO:0000313" key="4">
    <source>
        <dbReference type="EMBL" id="TNC51283.1"/>
    </source>
</evidence>
<evidence type="ECO:0000256" key="1">
    <source>
        <dbReference type="ARBA" id="ARBA00023002"/>
    </source>
</evidence>
<dbReference type="EMBL" id="VDFR01000081">
    <property type="protein sequence ID" value="TNC43249.1"/>
    <property type="molecule type" value="Genomic_DNA"/>
</dbReference>
<dbReference type="SUPFAM" id="SSF56176">
    <property type="entry name" value="FAD-binding/transporter-associated domain-like"/>
    <property type="match status" value="1"/>
</dbReference>
<dbReference type="InterPro" id="IPR002346">
    <property type="entry name" value="Mopterin_DH_FAD-bd"/>
</dbReference>
<dbReference type="InterPro" id="IPR051312">
    <property type="entry name" value="Diverse_Substr_Oxidored"/>
</dbReference>
<dbReference type="Gene3D" id="3.30.465.10">
    <property type="match status" value="2"/>
</dbReference>
<evidence type="ECO:0000259" key="2">
    <source>
        <dbReference type="PROSITE" id="PS51387"/>
    </source>
</evidence>
<reference evidence="3 5" key="1">
    <citation type="submission" date="2019-05" db="EMBL/GenBank/DDBJ databases">
        <title>Mumia sp. nov., isolated from the intestinal contents of plateau pika (Ochotona curzoniae) in the Qinghai-Tibet plateau of China.</title>
        <authorList>
            <person name="Tian Z."/>
        </authorList>
    </citation>
    <scope>NUCLEOTIDE SEQUENCE [LARGE SCALE GENOMIC DNA]</scope>
    <source>
        <strain evidence="5">527</strain>
        <strain evidence="3">Z527</strain>
    </source>
</reference>
<dbReference type="InterPro" id="IPR016166">
    <property type="entry name" value="FAD-bd_PCMH"/>
</dbReference>
<dbReference type="InterPro" id="IPR005107">
    <property type="entry name" value="CO_DH_flav_C"/>
</dbReference>
<dbReference type="AlphaFoldDB" id="A0A5C4MLI4"/>
<proteinExistence type="predicted"/>
<dbReference type="PANTHER" id="PTHR42659:SF1">
    <property type="entry name" value="OXIDOREDUCTASE"/>
    <property type="match status" value="1"/>
</dbReference>
<dbReference type="PANTHER" id="PTHR42659">
    <property type="entry name" value="XANTHINE DEHYDROGENASE SUBUNIT C-RELATED"/>
    <property type="match status" value="1"/>
</dbReference>